<feature type="region of interest" description="Disordered" evidence="1">
    <location>
        <begin position="189"/>
        <end position="210"/>
    </location>
</feature>
<accession>A0A9Q3HEZ9</accession>
<sequence>MPSIVKSSNMDNVMNIYEAPDPNLFVDLNCQRLRNDPNVNIITESSQIQDPNSFNAFLQSFFHNSNHIFQPQPIWATPHHHYLLQQHHLINSNDFNETSDDNFLVGNTSLQSPSDFSLDDNSPTADLSFGLVPFGTLSSLQNQSTPTDSLAIHSNNYSHAPLYYYTTSQSATLDPAHISTTLIGYPSEREPELNPISPLNETNMLSNYSLGQDQNDSGHFFISSNQLVPPSLGNFHPSPQLHQVESSLSSCPLVEIPPTAHQTLPFSPIRSGKRLRSPTLTSENTVDPNNSNYLQQSPTAYHPTLDELKFPSNSQPLLEQSLLACNLPPCPEQDTSQLKIKSSK</sequence>
<feature type="region of interest" description="Disordered" evidence="1">
    <location>
        <begin position="262"/>
        <end position="298"/>
    </location>
</feature>
<feature type="compositionally biased region" description="Polar residues" evidence="1">
    <location>
        <begin position="278"/>
        <end position="298"/>
    </location>
</feature>
<feature type="non-terminal residue" evidence="2">
    <location>
        <position position="344"/>
    </location>
</feature>
<dbReference type="AlphaFoldDB" id="A0A9Q3HEZ9"/>
<comment type="caution">
    <text evidence="2">The sequence shown here is derived from an EMBL/GenBank/DDBJ whole genome shotgun (WGS) entry which is preliminary data.</text>
</comment>
<gene>
    <name evidence="2" type="ORF">O181_042271</name>
</gene>
<reference evidence="2" key="1">
    <citation type="submission" date="2021-03" db="EMBL/GenBank/DDBJ databases">
        <title>Draft genome sequence of rust myrtle Austropuccinia psidii MF-1, a brazilian biotype.</title>
        <authorList>
            <person name="Quecine M.C."/>
            <person name="Pachon D.M.R."/>
            <person name="Bonatelli M.L."/>
            <person name="Correr F.H."/>
            <person name="Franceschini L.M."/>
            <person name="Leite T.F."/>
            <person name="Margarido G.R.A."/>
            <person name="Almeida C.A."/>
            <person name="Ferrarezi J.A."/>
            <person name="Labate C.A."/>
        </authorList>
    </citation>
    <scope>NUCLEOTIDE SEQUENCE</scope>
    <source>
        <strain evidence="2">MF-1</strain>
    </source>
</reference>
<organism evidence="2 3">
    <name type="scientific">Austropuccinia psidii MF-1</name>
    <dbReference type="NCBI Taxonomy" id="1389203"/>
    <lineage>
        <taxon>Eukaryota</taxon>
        <taxon>Fungi</taxon>
        <taxon>Dikarya</taxon>
        <taxon>Basidiomycota</taxon>
        <taxon>Pucciniomycotina</taxon>
        <taxon>Pucciniomycetes</taxon>
        <taxon>Pucciniales</taxon>
        <taxon>Sphaerophragmiaceae</taxon>
        <taxon>Austropuccinia</taxon>
    </lineage>
</organism>
<evidence type="ECO:0000256" key="1">
    <source>
        <dbReference type="SAM" id="MobiDB-lite"/>
    </source>
</evidence>
<dbReference type="Proteomes" id="UP000765509">
    <property type="component" value="Unassembled WGS sequence"/>
</dbReference>
<name>A0A9Q3HEZ9_9BASI</name>
<evidence type="ECO:0000313" key="3">
    <source>
        <dbReference type="Proteomes" id="UP000765509"/>
    </source>
</evidence>
<keyword evidence="3" id="KW-1185">Reference proteome</keyword>
<feature type="compositionally biased region" description="Polar residues" evidence="1">
    <location>
        <begin position="197"/>
        <end position="210"/>
    </location>
</feature>
<protein>
    <submittedName>
        <fullName evidence="2">Uncharacterized protein</fullName>
    </submittedName>
</protein>
<evidence type="ECO:0000313" key="2">
    <source>
        <dbReference type="EMBL" id="MBW0502556.1"/>
    </source>
</evidence>
<dbReference type="EMBL" id="AVOT02016885">
    <property type="protein sequence ID" value="MBW0502556.1"/>
    <property type="molecule type" value="Genomic_DNA"/>
</dbReference>
<proteinExistence type="predicted"/>